<dbReference type="AlphaFoldDB" id="A0A158Q546"/>
<feature type="repeat" description="ANK" evidence="10">
    <location>
        <begin position="302"/>
        <end position="337"/>
    </location>
</feature>
<feature type="repeat" description="ANK" evidence="10">
    <location>
        <begin position="338"/>
        <end position="370"/>
    </location>
</feature>
<keyword evidence="4" id="KW-0677">Repeat</keyword>
<feature type="repeat" description="ANK" evidence="10">
    <location>
        <begin position="235"/>
        <end position="267"/>
    </location>
</feature>
<evidence type="ECO:0000256" key="4">
    <source>
        <dbReference type="ARBA" id="ARBA00022737"/>
    </source>
</evidence>
<feature type="repeat" description="ANK" evidence="10">
    <location>
        <begin position="703"/>
        <end position="735"/>
    </location>
</feature>
<dbReference type="Pfam" id="PF00023">
    <property type="entry name" value="Ank"/>
    <property type="match status" value="3"/>
</dbReference>
<dbReference type="Proteomes" id="UP000274756">
    <property type="component" value="Unassembled WGS sequence"/>
</dbReference>
<dbReference type="InterPro" id="IPR005821">
    <property type="entry name" value="Ion_trans_dom"/>
</dbReference>
<dbReference type="Proteomes" id="UP000038040">
    <property type="component" value="Unplaced"/>
</dbReference>
<feature type="transmembrane region" description="Helical" evidence="11">
    <location>
        <begin position="1366"/>
        <end position="1388"/>
    </location>
</feature>
<evidence type="ECO:0000313" key="16">
    <source>
        <dbReference type="WBParaSite" id="DME_0000646901-mRNA-1"/>
    </source>
</evidence>
<feature type="repeat" description="ANK" evidence="10">
    <location>
        <begin position="815"/>
        <end position="847"/>
    </location>
</feature>
<evidence type="ECO:0000256" key="5">
    <source>
        <dbReference type="ARBA" id="ARBA00022989"/>
    </source>
</evidence>
<dbReference type="PRINTS" id="PR01415">
    <property type="entry name" value="ANKYRIN"/>
</dbReference>
<dbReference type="PANTHER" id="PTHR24173">
    <property type="entry name" value="ANKYRIN REPEAT CONTAINING"/>
    <property type="match status" value="1"/>
</dbReference>
<evidence type="ECO:0000313" key="13">
    <source>
        <dbReference type="EMBL" id="VDN59607.1"/>
    </source>
</evidence>
<accession>A0A158Q546</accession>
<keyword evidence="6 10" id="KW-0040">ANK repeat</keyword>
<feature type="repeat" description="ANK" evidence="10">
    <location>
        <begin position="135"/>
        <end position="167"/>
    </location>
</feature>
<evidence type="ECO:0000256" key="10">
    <source>
        <dbReference type="PROSITE-ProRule" id="PRU00023"/>
    </source>
</evidence>
<evidence type="ECO:0000313" key="15">
    <source>
        <dbReference type="Proteomes" id="UP000274756"/>
    </source>
</evidence>
<dbReference type="PRINTS" id="PR01097">
    <property type="entry name" value="TRNSRECEPTRP"/>
</dbReference>
<keyword evidence="2" id="KW-0813">Transport</keyword>
<dbReference type="PROSITE" id="PS50088">
    <property type="entry name" value="ANK_REPEAT"/>
    <property type="match status" value="16"/>
</dbReference>
<feature type="repeat" description="ANK" evidence="10">
    <location>
        <begin position="597"/>
        <end position="629"/>
    </location>
</feature>
<feature type="transmembrane region" description="Helical" evidence="11">
    <location>
        <begin position="1295"/>
        <end position="1314"/>
    </location>
</feature>
<dbReference type="InterPro" id="IPR002110">
    <property type="entry name" value="Ankyrin_rpt"/>
</dbReference>
<evidence type="ECO:0000256" key="9">
    <source>
        <dbReference type="ARBA" id="ARBA00023303"/>
    </source>
</evidence>
<proteinExistence type="predicted"/>
<feature type="repeat" description="ANK" evidence="10">
    <location>
        <begin position="497"/>
        <end position="529"/>
    </location>
</feature>
<dbReference type="SUPFAM" id="SSF48403">
    <property type="entry name" value="Ankyrin repeat"/>
    <property type="match status" value="3"/>
</dbReference>
<comment type="subcellular location">
    <subcellularLocation>
        <location evidence="1">Membrane</location>
        <topology evidence="1">Multi-pass membrane protein</topology>
    </subcellularLocation>
</comment>
<dbReference type="Pfam" id="PF00520">
    <property type="entry name" value="Ion_trans"/>
    <property type="match status" value="1"/>
</dbReference>
<dbReference type="WBParaSite" id="DME_0000646901-mRNA-1">
    <property type="protein sequence ID" value="DME_0000646901-mRNA-1"/>
    <property type="gene ID" value="DME_0000646901"/>
</dbReference>
<feature type="repeat" description="ANK" evidence="10">
    <location>
        <begin position="883"/>
        <end position="915"/>
    </location>
</feature>
<feature type="repeat" description="ANK" evidence="10">
    <location>
        <begin position="530"/>
        <end position="562"/>
    </location>
</feature>
<evidence type="ECO:0000256" key="1">
    <source>
        <dbReference type="ARBA" id="ARBA00004141"/>
    </source>
</evidence>
<evidence type="ECO:0000256" key="2">
    <source>
        <dbReference type="ARBA" id="ARBA00022448"/>
    </source>
</evidence>
<evidence type="ECO:0000256" key="3">
    <source>
        <dbReference type="ARBA" id="ARBA00022692"/>
    </source>
</evidence>
<reference evidence="13 15" key="2">
    <citation type="submission" date="2018-11" db="EMBL/GenBank/DDBJ databases">
        <authorList>
            <consortium name="Pathogen Informatics"/>
        </authorList>
    </citation>
    <scope>NUCLEOTIDE SEQUENCE [LARGE SCALE GENOMIC DNA]</scope>
</reference>
<feature type="repeat" description="ANK" evidence="10">
    <location>
        <begin position="168"/>
        <end position="191"/>
    </location>
</feature>
<gene>
    <name evidence="13" type="ORF">DME_LOCUS9580</name>
</gene>
<dbReference type="STRING" id="318479.A0A158Q546"/>
<keyword evidence="15" id="KW-1185">Reference proteome</keyword>
<feature type="repeat" description="ANK" evidence="10">
    <location>
        <begin position="630"/>
        <end position="652"/>
    </location>
</feature>
<feature type="repeat" description="ANK" evidence="10">
    <location>
        <begin position="202"/>
        <end position="234"/>
    </location>
</feature>
<keyword evidence="8 11" id="KW-0472">Membrane</keyword>
<feature type="transmembrane region" description="Helical" evidence="11">
    <location>
        <begin position="1112"/>
        <end position="1132"/>
    </location>
</feature>
<reference evidence="16" key="1">
    <citation type="submission" date="2016-04" db="UniProtKB">
        <authorList>
            <consortium name="WormBaseParasite"/>
        </authorList>
    </citation>
    <scope>IDENTIFICATION</scope>
</reference>
<feature type="transmembrane region" description="Helical" evidence="11">
    <location>
        <begin position="1210"/>
        <end position="1236"/>
    </location>
</feature>
<keyword evidence="7" id="KW-0406">Ion transport</keyword>
<dbReference type="Pfam" id="PF12796">
    <property type="entry name" value="Ank_2"/>
    <property type="match status" value="9"/>
</dbReference>
<evidence type="ECO:0000256" key="6">
    <source>
        <dbReference type="ARBA" id="ARBA00023043"/>
    </source>
</evidence>
<evidence type="ECO:0000256" key="7">
    <source>
        <dbReference type="ARBA" id="ARBA00023065"/>
    </source>
</evidence>
<evidence type="ECO:0000313" key="14">
    <source>
        <dbReference type="Proteomes" id="UP000038040"/>
    </source>
</evidence>
<feature type="transmembrane region" description="Helical" evidence="11">
    <location>
        <begin position="1179"/>
        <end position="1198"/>
    </location>
</feature>
<evidence type="ECO:0000256" key="8">
    <source>
        <dbReference type="ARBA" id="ARBA00023136"/>
    </source>
</evidence>
<feature type="repeat" description="ANK" evidence="10">
    <location>
        <begin position="563"/>
        <end position="585"/>
    </location>
</feature>
<dbReference type="PROSITE" id="PS50297">
    <property type="entry name" value="ANK_REP_REGION"/>
    <property type="match status" value="15"/>
</dbReference>
<dbReference type="InterPro" id="IPR002153">
    <property type="entry name" value="TRPC_channel"/>
</dbReference>
<feature type="transmembrane region" description="Helical" evidence="11">
    <location>
        <begin position="1256"/>
        <end position="1283"/>
    </location>
</feature>
<dbReference type="OrthoDB" id="195446at2759"/>
<name>A0A158Q546_DRAME</name>
<dbReference type="GO" id="GO:0016020">
    <property type="term" value="C:membrane"/>
    <property type="evidence" value="ECO:0007669"/>
    <property type="project" value="UniProtKB-SubCell"/>
</dbReference>
<feature type="repeat" description="ANK" evidence="10">
    <location>
        <begin position="268"/>
        <end position="300"/>
    </location>
</feature>
<protein>
    <submittedName>
        <fullName evidence="16">ANK_REP_REGION domain-containing protein</fullName>
    </submittedName>
</protein>
<dbReference type="EMBL" id="UYYG01001185">
    <property type="protein sequence ID" value="VDN59607.1"/>
    <property type="molecule type" value="Genomic_DNA"/>
</dbReference>
<evidence type="ECO:0000256" key="11">
    <source>
        <dbReference type="SAM" id="Phobius"/>
    </source>
</evidence>
<dbReference type="Gene3D" id="1.25.40.20">
    <property type="entry name" value="Ankyrin repeat-containing domain"/>
    <property type="match status" value="9"/>
</dbReference>
<sequence length="1527" mass="168198">FLYAVKDSKIDIFHKCITKGIDISCKTKPRGQLPLHYACTRSSARVARIVTFLLQKLDSRLTEDLHKYLPINYAVLTGNIPVIKILLSENGIQQIKHTDENGDTLLHLACRVGNETALKMITEVGGVNVNDKNAKGWTPLHEVAYNGNEVLLKQLFRLKADANIIDNEERTALHIAAERGHTKIVETLVDKFGSSVRARTQDGSTLLHVAALSGHADTALAFLKRGVPLYMPNKTGALGLHSAAAAGFTDVVRVLILRGTNVDIRTKDNFTALHVAVQYGRASVVETLLGFGADVHLNGGSLGETALHIAASLDVEDAIECAQMLLKSGALPNIARNDGETALHIAARNPLFEMTRVLLMEGADPRITSQAGETALHVASQSCNSNAVILMLEYLSQILPRQEIEDFVNARTLKNGLTAVHYAAEVSPDQLKSPEDAAKLINTLIDYGGKPELQTLSTGDTTMHLAARSGNEAVLLAVVEKIGAGAVQIVQNKQSKNGWSPLLEACDRGHQGVARILLQHHARIDVFDENGRTALHLAAANGHLELTHLLLQNKAFVNSKSKLGEAPLHLAAQNGHVKVVNLLVQDHGAALEAITLDNQTALHYAARHGQLAVAQTLLALGANANARDDKGQTPLHLAAENDYPDVVKLFLKMKQNNRGVLTAIDHNGFTCAHIAAMKGSLGVVKELMMIDKAMVIQAKTKTMEATTLHMAAAGGHAKIVKILLENGANAEDENAHGMTALHLGAKNGFVSILEVFDKALWKKCSRKTGLNALHIAAYYGNSDFVNEMLKQVPASSRSEPPIYNHHVVKEFATEYGFTPLHLAAQSGHDSLVRMLLNQGVQVDATSTTMSVIPLHLAAQQGHIAVVGMLLSRSTQQQHAKDWRGRTPLHLAAMNGHYEMVSLLIAQGSNINVMDQNGWTGMHYATKAGHINVVKLFVKSSADAQAETKEGKIPLCFAAAHNHVDCLRFLLKQNHDTHALMEDRKFIFDLMVCGKTNENEPLKEFILQSPAPIDTAVKLSSLYREMSEKEKERARDLSNVSEFAEGMAVELLSIAASEYNAALLLKAKDNRGRPLLDVLIENEQKEVVSYASVQRYLTEIWTGRVDWSFGKTVAFALLVLVCPPAWFYFSLPLDTRIGRAPIIKFVCHIVSHVYFTVLLTIVVLNISHKIYEVTSIIPKPVEWILLLWLSGNLVSELSNIGGGSGLGIVKVLILVLSAAAIAVHVLAFTLPVLFMQHLDNDEKLHFARTMLYLKNQLFAFALLFAFVEFLDFLTVHHLFGPWAIIIRDLMYDLTRFLVILMLFIAGFTLHVTSIFQPAYKPTDEDSAELMRLASPEQTLEMLFFSLFGLVEPDTMPPLHLVPNFAKIILKLLFGIYLLVTLIVLINLLIAMMSDTYQRIQAQSDKEWKFGRAILIRQMNKRSATPAPINMLTKLIAVLRVAYRNKLKVCTQKAQQDLRYEEDIDAFSMNGDTGRVSPLPHHENEENEIGKSGNWNIETVIDWKRIVGMYYQMNGTVDTDDVNIEVTAS</sequence>
<dbReference type="InterPro" id="IPR036770">
    <property type="entry name" value="Ankyrin_rpt-contain_sf"/>
</dbReference>
<organism evidence="14 16">
    <name type="scientific">Dracunculus medinensis</name>
    <name type="common">Guinea worm</name>
    <dbReference type="NCBI Taxonomy" id="318479"/>
    <lineage>
        <taxon>Eukaryota</taxon>
        <taxon>Metazoa</taxon>
        <taxon>Ecdysozoa</taxon>
        <taxon>Nematoda</taxon>
        <taxon>Chromadorea</taxon>
        <taxon>Rhabditida</taxon>
        <taxon>Spirurina</taxon>
        <taxon>Dracunculoidea</taxon>
        <taxon>Dracunculidae</taxon>
        <taxon>Dracunculus</taxon>
    </lineage>
</organism>
<keyword evidence="5 11" id="KW-1133">Transmembrane helix</keyword>
<feature type="domain" description="Ion transport" evidence="12">
    <location>
        <begin position="1219"/>
        <end position="1402"/>
    </location>
</feature>
<dbReference type="PANTHER" id="PTHR24173:SF74">
    <property type="entry name" value="ANKYRIN REPEAT DOMAIN-CONTAINING PROTEIN 16"/>
    <property type="match status" value="1"/>
</dbReference>
<dbReference type="GO" id="GO:0005262">
    <property type="term" value="F:calcium channel activity"/>
    <property type="evidence" value="ECO:0007669"/>
    <property type="project" value="InterPro"/>
</dbReference>
<evidence type="ECO:0000259" key="12">
    <source>
        <dbReference type="Pfam" id="PF00520"/>
    </source>
</evidence>
<feature type="transmembrane region" description="Helical" evidence="11">
    <location>
        <begin position="1144"/>
        <end position="1167"/>
    </location>
</feature>
<keyword evidence="3 11" id="KW-0812">Transmembrane</keyword>
<keyword evidence="9" id="KW-0407">Ion channel</keyword>
<dbReference type="SMART" id="SM00248">
    <property type="entry name" value="ANK"/>
    <property type="match status" value="27"/>
</dbReference>
<feature type="repeat" description="ANK" evidence="10">
    <location>
        <begin position="916"/>
        <end position="948"/>
    </location>
</feature>